<organism evidence="1 2">
    <name type="scientific">Fusibacillus kribbianus</name>
    <dbReference type="NCBI Taxonomy" id="3044208"/>
    <lineage>
        <taxon>Bacteria</taxon>
        <taxon>Bacillati</taxon>
        <taxon>Bacillota</taxon>
        <taxon>Clostridia</taxon>
        <taxon>Lachnospirales</taxon>
        <taxon>Lachnospiraceae</taxon>
        <taxon>Fusibacillus</taxon>
    </lineage>
</organism>
<accession>A0AAP4F0W5</accession>
<dbReference type="EMBL" id="JASGBQ010000015">
    <property type="protein sequence ID" value="MDI9242623.1"/>
    <property type="molecule type" value="Genomic_DNA"/>
</dbReference>
<dbReference type="SUPFAM" id="SSF47598">
    <property type="entry name" value="Ribbon-helix-helix"/>
    <property type="match status" value="1"/>
</dbReference>
<reference evidence="1 2" key="1">
    <citation type="submission" date="2023-05" db="EMBL/GenBank/DDBJ databases">
        <title>[ruminococcus] sp. nov., isolated from a pig farm feces dump.</title>
        <authorList>
            <person name="Chang Y.-H."/>
        </authorList>
    </citation>
    <scope>NUCLEOTIDE SEQUENCE [LARGE SCALE GENOMIC DNA]</scope>
    <source>
        <strain evidence="1 2">YH-rum2234</strain>
    </source>
</reference>
<keyword evidence="2" id="KW-1185">Reference proteome</keyword>
<gene>
    <name evidence="1" type="ORF">QJ036_09090</name>
</gene>
<name>A0AAP4F0W5_9FIRM</name>
<proteinExistence type="predicted"/>
<dbReference type="GO" id="GO:0006355">
    <property type="term" value="P:regulation of DNA-templated transcription"/>
    <property type="evidence" value="ECO:0007669"/>
    <property type="project" value="InterPro"/>
</dbReference>
<comment type="caution">
    <text evidence="1">The sequence shown here is derived from an EMBL/GenBank/DDBJ whole genome shotgun (WGS) entry which is preliminary data.</text>
</comment>
<dbReference type="AlphaFoldDB" id="A0AAP4F0W5"/>
<evidence type="ECO:0000313" key="2">
    <source>
        <dbReference type="Proteomes" id="UP001300383"/>
    </source>
</evidence>
<dbReference type="InterPro" id="IPR010985">
    <property type="entry name" value="Ribbon_hlx_hlx"/>
</dbReference>
<evidence type="ECO:0008006" key="3">
    <source>
        <dbReference type="Google" id="ProtNLM"/>
    </source>
</evidence>
<dbReference type="RefSeq" id="WP_283231068.1">
    <property type="nucleotide sequence ID" value="NZ_JASGBQ010000015.1"/>
</dbReference>
<dbReference type="Proteomes" id="UP001300383">
    <property type="component" value="Unassembled WGS sequence"/>
</dbReference>
<sequence length="66" mass="7812">MTGKYKNKTFSLRIDNRLQMKVEAIAEKEDRTITKQYERIIREYIQNYEKENGPIEIDGGGQNDET</sequence>
<evidence type="ECO:0000313" key="1">
    <source>
        <dbReference type="EMBL" id="MDI9242623.1"/>
    </source>
</evidence>
<protein>
    <recommendedName>
        <fullName evidence="3">TraY domain-containing protein</fullName>
    </recommendedName>
</protein>